<dbReference type="EMBL" id="MU154142">
    <property type="protein sequence ID" value="KAF9439489.1"/>
    <property type="molecule type" value="Genomic_DNA"/>
</dbReference>
<reference evidence="2" key="1">
    <citation type="submission" date="2020-11" db="EMBL/GenBank/DDBJ databases">
        <authorList>
            <consortium name="DOE Joint Genome Institute"/>
            <person name="Ahrendt S."/>
            <person name="Riley R."/>
            <person name="Andreopoulos W."/>
            <person name="Labutti K."/>
            <person name="Pangilinan J."/>
            <person name="Ruiz-Duenas F.J."/>
            <person name="Barrasa J.M."/>
            <person name="Sanchez-Garcia M."/>
            <person name="Camarero S."/>
            <person name="Miyauchi S."/>
            <person name="Serrano A."/>
            <person name="Linde D."/>
            <person name="Babiker R."/>
            <person name="Drula E."/>
            <person name="Ayuso-Fernandez I."/>
            <person name="Pacheco R."/>
            <person name="Padilla G."/>
            <person name="Ferreira P."/>
            <person name="Barriuso J."/>
            <person name="Kellner H."/>
            <person name="Castanera R."/>
            <person name="Alfaro M."/>
            <person name="Ramirez L."/>
            <person name="Pisabarro A.G."/>
            <person name="Kuo A."/>
            <person name="Tritt A."/>
            <person name="Lipzen A."/>
            <person name="He G."/>
            <person name="Yan M."/>
            <person name="Ng V."/>
            <person name="Cullen D."/>
            <person name="Martin F."/>
            <person name="Rosso M.-N."/>
            <person name="Henrissat B."/>
            <person name="Hibbett D."/>
            <person name="Martinez A.T."/>
            <person name="Grigoriev I.V."/>
        </authorList>
    </citation>
    <scope>NUCLEOTIDE SEQUENCE</scope>
    <source>
        <strain evidence="2">MF-IS2</strain>
    </source>
</reference>
<accession>A0A9P5WVQ8</accession>
<keyword evidence="3" id="KW-1185">Reference proteome</keyword>
<feature type="compositionally biased region" description="Basic and acidic residues" evidence="1">
    <location>
        <begin position="72"/>
        <end position="86"/>
    </location>
</feature>
<protein>
    <submittedName>
        <fullName evidence="2">Uncharacterized protein</fullName>
    </submittedName>
</protein>
<proteinExistence type="predicted"/>
<comment type="caution">
    <text evidence="2">The sequence shown here is derived from an EMBL/GenBank/DDBJ whole genome shotgun (WGS) entry which is preliminary data.</text>
</comment>
<sequence>MLIEMSHENTNDINALWRVAWSLLWLTESGGDSEVGNSDKGECEGEEAKEVELESKGKMMGDGEEEVEKENEEVQGKVDEVGQEAEKEKLVELGDVEGCVDVKD</sequence>
<evidence type="ECO:0000313" key="2">
    <source>
        <dbReference type="EMBL" id="KAF9439489.1"/>
    </source>
</evidence>
<evidence type="ECO:0000313" key="3">
    <source>
        <dbReference type="Proteomes" id="UP000807342"/>
    </source>
</evidence>
<evidence type="ECO:0000256" key="1">
    <source>
        <dbReference type="SAM" id="MobiDB-lite"/>
    </source>
</evidence>
<feature type="region of interest" description="Disordered" evidence="1">
    <location>
        <begin position="29"/>
        <end position="86"/>
    </location>
</feature>
<feature type="compositionally biased region" description="Acidic residues" evidence="1">
    <location>
        <begin position="62"/>
        <end position="71"/>
    </location>
</feature>
<gene>
    <name evidence="2" type="ORF">P691DRAFT_769610</name>
</gene>
<organism evidence="2 3">
    <name type="scientific">Macrolepiota fuliginosa MF-IS2</name>
    <dbReference type="NCBI Taxonomy" id="1400762"/>
    <lineage>
        <taxon>Eukaryota</taxon>
        <taxon>Fungi</taxon>
        <taxon>Dikarya</taxon>
        <taxon>Basidiomycota</taxon>
        <taxon>Agaricomycotina</taxon>
        <taxon>Agaricomycetes</taxon>
        <taxon>Agaricomycetidae</taxon>
        <taxon>Agaricales</taxon>
        <taxon>Agaricineae</taxon>
        <taxon>Agaricaceae</taxon>
        <taxon>Macrolepiota</taxon>
    </lineage>
</organism>
<dbReference type="AlphaFoldDB" id="A0A9P5WVQ8"/>
<feature type="compositionally biased region" description="Basic and acidic residues" evidence="1">
    <location>
        <begin position="37"/>
        <end position="61"/>
    </location>
</feature>
<dbReference type="Proteomes" id="UP000807342">
    <property type="component" value="Unassembled WGS sequence"/>
</dbReference>
<name>A0A9P5WVQ8_9AGAR</name>